<evidence type="ECO:0000256" key="2">
    <source>
        <dbReference type="SAM" id="Phobius"/>
    </source>
</evidence>
<dbReference type="AlphaFoldDB" id="A0AAU6V2N2"/>
<accession>A0AAU6V2N2</accession>
<feature type="transmembrane region" description="Helical" evidence="2">
    <location>
        <begin position="241"/>
        <end position="259"/>
    </location>
</feature>
<organism evidence="3">
    <name type="scientific">bacterium 19NY03SH02</name>
    <dbReference type="NCBI Taxonomy" id="2920631"/>
    <lineage>
        <taxon>Bacteria</taxon>
    </lineage>
</organism>
<feature type="region of interest" description="Disordered" evidence="1">
    <location>
        <begin position="196"/>
        <end position="226"/>
    </location>
</feature>
<reference evidence="3" key="1">
    <citation type="submission" date="2022-03" db="EMBL/GenBank/DDBJ databases">
        <title>Sea Food Isolates.</title>
        <authorList>
            <person name="Li c."/>
        </authorList>
    </citation>
    <scope>NUCLEOTIDE SEQUENCE</scope>
    <source>
        <strain evidence="3">19NY03SH02</strain>
    </source>
</reference>
<protein>
    <submittedName>
        <fullName evidence="3">Uncharacterized protein</fullName>
    </submittedName>
</protein>
<name>A0AAU6V2N2_UNCXX</name>
<sequence>MSKEDELNKKYRALPRGARWHLNLDADGRAYFIGRQQTLATIWGFIMLVPLSASSLMAVVLTGKSQVFHAVSALLLLTLATGCLGVRRRWLFDPKSAEIQKYTGWWRIKAKPRKTLPYSQLSIHITPLAQTPNGVQLVLLGQRHTLTDMAEALALIGFLRGCAGPRAVNELEVYELEVYEKVTAWPELKAVPFDAAPSDLAPPEAESQAAKSPHTETKPLKAATQTGQSISQYRPIWEQHLMWKLALPLPLFALLGLLLTRLGS</sequence>
<evidence type="ECO:0000313" key="3">
    <source>
        <dbReference type="EMBL" id="XAG79596.1"/>
    </source>
</evidence>
<proteinExistence type="predicted"/>
<keyword evidence="2" id="KW-0472">Membrane</keyword>
<feature type="transmembrane region" description="Helical" evidence="2">
    <location>
        <begin position="39"/>
        <end position="61"/>
    </location>
</feature>
<keyword evidence="2" id="KW-1133">Transmembrane helix</keyword>
<keyword evidence="2" id="KW-0812">Transmembrane</keyword>
<gene>
    <name evidence="3" type="ORF">MRN14_14065</name>
</gene>
<evidence type="ECO:0000256" key="1">
    <source>
        <dbReference type="SAM" id="MobiDB-lite"/>
    </source>
</evidence>
<feature type="transmembrane region" description="Helical" evidence="2">
    <location>
        <begin position="67"/>
        <end position="86"/>
    </location>
</feature>
<dbReference type="EMBL" id="CP095354">
    <property type="protein sequence ID" value="XAG79596.1"/>
    <property type="molecule type" value="Genomic_DNA"/>
</dbReference>